<name>A0AAD1VUI0_PELCU</name>
<sequence length="103" mass="11916">MSKKPWGTISASPFPLGHQFISNSEIANVVERLHSSKQCTRCGHTTPRHQLKSCKILSQKQLNRLLERLTLNYEKKVPDSNRTHQGKIRDMELVNSYAWKGWN</sequence>
<dbReference type="AlphaFoldDB" id="A0AAD1VUI0"/>
<protein>
    <submittedName>
        <fullName evidence="1">Uncharacterized protein</fullName>
    </submittedName>
</protein>
<proteinExistence type="predicted"/>
<gene>
    <name evidence="1" type="ORF">PECUL_23A001087</name>
</gene>
<keyword evidence="2" id="KW-1185">Reference proteome</keyword>
<reference evidence="1" key="1">
    <citation type="submission" date="2022-03" db="EMBL/GenBank/DDBJ databases">
        <authorList>
            <person name="Alioto T."/>
            <person name="Alioto T."/>
            <person name="Gomez Garrido J."/>
        </authorList>
    </citation>
    <scope>NUCLEOTIDE SEQUENCE</scope>
</reference>
<evidence type="ECO:0000313" key="2">
    <source>
        <dbReference type="Proteomes" id="UP001295444"/>
    </source>
</evidence>
<organism evidence="1 2">
    <name type="scientific">Pelobates cultripes</name>
    <name type="common">Western spadefoot toad</name>
    <dbReference type="NCBI Taxonomy" id="61616"/>
    <lineage>
        <taxon>Eukaryota</taxon>
        <taxon>Metazoa</taxon>
        <taxon>Chordata</taxon>
        <taxon>Craniata</taxon>
        <taxon>Vertebrata</taxon>
        <taxon>Euteleostomi</taxon>
        <taxon>Amphibia</taxon>
        <taxon>Batrachia</taxon>
        <taxon>Anura</taxon>
        <taxon>Pelobatoidea</taxon>
        <taxon>Pelobatidae</taxon>
        <taxon>Pelobates</taxon>
    </lineage>
</organism>
<dbReference type="Proteomes" id="UP001295444">
    <property type="component" value="Chromosome 03"/>
</dbReference>
<dbReference type="EMBL" id="OW240914">
    <property type="protein sequence ID" value="CAH2273833.1"/>
    <property type="molecule type" value="Genomic_DNA"/>
</dbReference>
<accession>A0AAD1VUI0</accession>
<evidence type="ECO:0000313" key="1">
    <source>
        <dbReference type="EMBL" id="CAH2273833.1"/>
    </source>
</evidence>